<keyword evidence="1" id="KW-1133">Transmembrane helix</keyword>
<dbReference type="InterPro" id="IPR023393">
    <property type="entry name" value="START-like_dom_sf"/>
</dbReference>
<keyword evidence="1" id="KW-0812">Transmembrane</keyword>
<dbReference type="EMBL" id="VWSF01000003">
    <property type="protein sequence ID" value="KAA5548249.1"/>
    <property type="molecule type" value="Genomic_DNA"/>
</dbReference>
<keyword evidence="1" id="KW-0472">Membrane</keyword>
<evidence type="ECO:0000256" key="1">
    <source>
        <dbReference type="SAM" id="Phobius"/>
    </source>
</evidence>
<proteinExistence type="predicted"/>
<dbReference type="AlphaFoldDB" id="A0A5M6DPV8"/>
<dbReference type="Gene3D" id="3.30.530.20">
    <property type="match status" value="1"/>
</dbReference>
<evidence type="ECO:0000313" key="3">
    <source>
        <dbReference type="Proteomes" id="UP000323426"/>
    </source>
</evidence>
<gene>
    <name evidence="2" type="ORF">F0145_05850</name>
</gene>
<reference evidence="2 3" key="1">
    <citation type="submission" date="2019-09" db="EMBL/GenBank/DDBJ databases">
        <title>Genome sequence and assembly of Adhaeribacter sp.</title>
        <authorList>
            <person name="Chhetri G."/>
        </authorList>
    </citation>
    <scope>NUCLEOTIDE SEQUENCE [LARGE SCALE GENOMIC DNA]</scope>
    <source>
        <strain evidence="2 3">DK36</strain>
    </source>
</reference>
<sequence length="177" mass="19939">MKVLAKILIGIAGFIALILIVALFVKKEYTVEREITINKPRTEVFNYIRHLKNQDNYSKWVRTDPNMKKAYRGTDGNVGFVYAWDGNEKAGQGEQEIKNLTEGEKLEIEVRFIRPFASTAYAPMSTEAVSPTQTKVKWGMTGGNPYPLNLMHLFIDAVLGPDLETSLGTLKNILEKS</sequence>
<feature type="transmembrane region" description="Helical" evidence="1">
    <location>
        <begin position="6"/>
        <end position="25"/>
    </location>
</feature>
<dbReference type="Proteomes" id="UP000323426">
    <property type="component" value="Unassembled WGS sequence"/>
</dbReference>
<keyword evidence="3" id="KW-1185">Reference proteome</keyword>
<protein>
    <submittedName>
        <fullName evidence="2">SRPBCC family protein</fullName>
    </submittedName>
</protein>
<comment type="caution">
    <text evidence="2">The sequence shown here is derived from an EMBL/GenBank/DDBJ whole genome shotgun (WGS) entry which is preliminary data.</text>
</comment>
<dbReference type="CDD" id="cd07818">
    <property type="entry name" value="SRPBCC_1"/>
    <property type="match status" value="1"/>
</dbReference>
<organism evidence="2 3">
    <name type="scientific">Adhaeribacter rhizoryzae</name>
    <dbReference type="NCBI Taxonomy" id="2607907"/>
    <lineage>
        <taxon>Bacteria</taxon>
        <taxon>Pseudomonadati</taxon>
        <taxon>Bacteroidota</taxon>
        <taxon>Cytophagia</taxon>
        <taxon>Cytophagales</taxon>
        <taxon>Hymenobacteraceae</taxon>
        <taxon>Adhaeribacter</taxon>
    </lineage>
</organism>
<evidence type="ECO:0000313" key="2">
    <source>
        <dbReference type="EMBL" id="KAA5548249.1"/>
    </source>
</evidence>
<name>A0A5M6DPV8_9BACT</name>
<dbReference type="RefSeq" id="WP_150087381.1">
    <property type="nucleotide sequence ID" value="NZ_VWSF01000003.1"/>
</dbReference>
<accession>A0A5M6DPV8</accession>
<dbReference type="SUPFAM" id="SSF55961">
    <property type="entry name" value="Bet v1-like"/>
    <property type="match status" value="1"/>
</dbReference>